<keyword evidence="5" id="KW-0539">Nucleus</keyword>
<gene>
    <name evidence="8" type="ORF">QYE76_057955</name>
</gene>
<feature type="domain" description="TF-B3" evidence="7">
    <location>
        <begin position="1"/>
        <end position="87"/>
    </location>
</feature>
<dbReference type="PANTHER" id="PTHR31391:SF23">
    <property type="entry name" value="B3 DOMAIN-CONTAINING PROTEIN OS03G0619800"/>
    <property type="match status" value="1"/>
</dbReference>
<dbReference type="SMART" id="SM01019">
    <property type="entry name" value="B3"/>
    <property type="match status" value="4"/>
</dbReference>
<evidence type="ECO:0000256" key="4">
    <source>
        <dbReference type="ARBA" id="ARBA00023163"/>
    </source>
</evidence>
<evidence type="ECO:0000313" key="8">
    <source>
        <dbReference type="EMBL" id="KAK1669796.1"/>
    </source>
</evidence>
<feature type="compositionally biased region" description="Polar residues" evidence="6">
    <location>
        <begin position="359"/>
        <end position="368"/>
    </location>
</feature>
<dbReference type="Pfam" id="PF02362">
    <property type="entry name" value="B3"/>
    <property type="match status" value="2"/>
</dbReference>
<dbReference type="SUPFAM" id="SSF101936">
    <property type="entry name" value="DNA-binding pseudobarrel domain"/>
    <property type="match status" value="4"/>
</dbReference>
<feature type="domain" description="TF-B3" evidence="7">
    <location>
        <begin position="603"/>
        <end position="705"/>
    </location>
</feature>
<dbReference type="CDD" id="cd10017">
    <property type="entry name" value="B3_DNA"/>
    <property type="match status" value="4"/>
</dbReference>
<dbReference type="InterPro" id="IPR015300">
    <property type="entry name" value="DNA-bd_pseudobarrel_sf"/>
</dbReference>
<evidence type="ECO:0000256" key="5">
    <source>
        <dbReference type="ARBA" id="ARBA00023242"/>
    </source>
</evidence>
<organism evidence="8 9">
    <name type="scientific">Lolium multiflorum</name>
    <name type="common">Italian ryegrass</name>
    <name type="synonym">Lolium perenne subsp. multiflorum</name>
    <dbReference type="NCBI Taxonomy" id="4521"/>
    <lineage>
        <taxon>Eukaryota</taxon>
        <taxon>Viridiplantae</taxon>
        <taxon>Streptophyta</taxon>
        <taxon>Embryophyta</taxon>
        <taxon>Tracheophyta</taxon>
        <taxon>Spermatophyta</taxon>
        <taxon>Magnoliopsida</taxon>
        <taxon>Liliopsida</taxon>
        <taxon>Poales</taxon>
        <taxon>Poaceae</taxon>
        <taxon>BOP clade</taxon>
        <taxon>Pooideae</taxon>
        <taxon>Poodae</taxon>
        <taxon>Poeae</taxon>
        <taxon>Poeae Chloroplast Group 2 (Poeae type)</taxon>
        <taxon>Loliodinae</taxon>
        <taxon>Loliinae</taxon>
        <taxon>Lolium</taxon>
    </lineage>
</organism>
<name>A0AAD8T4I2_LOLMU</name>
<dbReference type="PANTHER" id="PTHR31391">
    <property type="entry name" value="B3 DOMAIN-CONTAINING PROTEIN OS11G0197600-RELATED"/>
    <property type="match status" value="1"/>
</dbReference>
<evidence type="ECO:0000256" key="1">
    <source>
        <dbReference type="ARBA" id="ARBA00004123"/>
    </source>
</evidence>
<dbReference type="Gene3D" id="2.40.330.10">
    <property type="entry name" value="DNA-binding pseudobarrel domain"/>
    <property type="match status" value="4"/>
</dbReference>
<keyword evidence="2" id="KW-0805">Transcription regulation</keyword>
<dbReference type="PROSITE" id="PS50863">
    <property type="entry name" value="B3"/>
    <property type="match status" value="2"/>
</dbReference>
<reference evidence="8" key="1">
    <citation type="submission" date="2023-07" db="EMBL/GenBank/DDBJ databases">
        <title>A chromosome-level genome assembly of Lolium multiflorum.</title>
        <authorList>
            <person name="Chen Y."/>
            <person name="Copetti D."/>
            <person name="Kolliker R."/>
            <person name="Studer B."/>
        </authorList>
    </citation>
    <scope>NUCLEOTIDE SEQUENCE</scope>
    <source>
        <strain evidence="8">02402/16</strain>
        <tissue evidence="8">Leaf</tissue>
    </source>
</reference>
<accession>A0AAD8T4I2</accession>
<keyword evidence="4" id="KW-0804">Transcription</keyword>
<dbReference type="AlphaFoldDB" id="A0AAD8T4I2"/>
<evidence type="ECO:0000313" key="9">
    <source>
        <dbReference type="Proteomes" id="UP001231189"/>
    </source>
</evidence>
<evidence type="ECO:0000259" key="7">
    <source>
        <dbReference type="PROSITE" id="PS50863"/>
    </source>
</evidence>
<dbReference type="InterPro" id="IPR044837">
    <property type="entry name" value="REM16-like"/>
</dbReference>
<dbReference type="Proteomes" id="UP001231189">
    <property type="component" value="Unassembled WGS sequence"/>
</dbReference>
<dbReference type="GO" id="GO:0003677">
    <property type="term" value="F:DNA binding"/>
    <property type="evidence" value="ECO:0007669"/>
    <property type="project" value="UniProtKB-KW"/>
</dbReference>
<feature type="region of interest" description="Disordered" evidence="6">
    <location>
        <begin position="521"/>
        <end position="574"/>
    </location>
</feature>
<feature type="compositionally biased region" description="Polar residues" evidence="6">
    <location>
        <begin position="524"/>
        <end position="542"/>
    </location>
</feature>
<keyword evidence="9" id="KW-1185">Reference proteome</keyword>
<comment type="subcellular location">
    <subcellularLocation>
        <location evidence="1">Nucleus</location>
    </subcellularLocation>
</comment>
<dbReference type="GO" id="GO:0005634">
    <property type="term" value="C:nucleus"/>
    <property type="evidence" value="ECO:0007669"/>
    <property type="project" value="UniProtKB-SubCell"/>
</dbReference>
<dbReference type="EMBL" id="JAUUTY010000003">
    <property type="protein sequence ID" value="KAK1669796.1"/>
    <property type="molecule type" value="Genomic_DNA"/>
</dbReference>
<proteinExistence type="predicted"/>
<feature type="region of interest" description="Disordered" evidence="6">
    <location>
        <begin position="106"/>
        <end position="135"/>
    </location>
</feature>
<dbReference type="InterPro" id="IPR003340">
    <property type="entry name" value="B3_DNA-bd"/>
</dbReference>
<feature type="region of interest" description="Disordered" evidence="6">
    <location>
        <begin position="319"/>
        <end position="369"/>
    </location>
</feature>
<evidence type="ECO:0000256" key="2">
    <source>
        <dbReference type="ARBA" id="ARBA00023015"/>
    </source>
</evidence>
<evidence type="ECO:0000256" key="6">
    <source>
        <dbReference type="SAM" id="MobiDB-lite"/>
    </source>
</evidence>
<feature type="compositionally biased region" description="Polar residues" evidence="6">
    <location>
        <begin position="106"/>
        <end position="130"/>
    </location>
</feature>
<evidence type="ECO:0000256" key="3">
    <source>
        <dbReference type="ARBA" id="ARBA00023125"/>
    </source>
</evidence>
<sequence>METQSCLLQVIPECFVKYFGRKIPESVILEAPNGNIYDVGVTESMNRTILKSGWAAFVAANIIEENYSLMFRYLGNARFEVTIFDSNGQEKALCCAGMKTASDVKTPNSHYVGNSSSSRHGTTQLSSGEGSDSDGCPKEISCHYCESAKMAALSYTSDEFSEDNPSADASMEFDGLQMLPKDCVLSGRCALTVAQKTKIHAFVAEIQPKIPVLVVMMKKTNVEPKTDLVIRKDYALMHFPCESQTITLQVPGKSKGWQCNLRVRPDGGCNLRLGNFVHDNSVKVGDICLFQPMTNAKQGTFKMIVHLLQKASIDHSPGGRTDIGLNDGWTSTEVAGVKDEPPTDGEEISFSDHEKHGASKSSEGNSVESDYRQVLPDDIVLSGRCYLTEEQEVKIQALVSRMRPEFPVLVVVMKKTNVKPYGNLVIRKDYALQYLPCEDTNIILQVPMKKTTWKCKLQVRPSGVSNAGRRNLYLGNFVRDNHVREGDIWLFQPMANVKNGRFTMRVHLLHKASIDHFPDRRTGIGSNYGRTSANVTGVNEQPPTDGEEISSSDHEEHGTSESSEGASDPPFILPGRIRLTPAQEKKVLEKVAEIERELPIYVAIMNKINNFGVRYATTYLEKKHATGHHGKEGVISLVLQRDRKRGTWATEMRWSTHRTGPQLRVVKGWPSFSRANHLREGDLCLFKLMNNEELLKMVVYIIRREKC</sequence>
<keyword evidence="3" id="KW-0238">DNA-binding</keyword>
<comment type="caution">
    <text evidence="8">The sequence shown here is derived from an EMBL/GenBank/DDBJ whole genome shotgun (WGS) entry which is preliminary data.</text>
</comment>
<protein>
    <recommendedName>
        <fullName evidence="7">TF-B3 domain-containing protein</fullName>
    </recommendedName>
</protein>